<dbReference type="GeneID" id="108010507"/>
<evidence type="ECO:0000313" key="1">
    <source>
        <dbReference type="Proteomes" id="UP001652628"/>
    </source>
</evidence>
<keyword evidence="1" id="KW-1185">Reference proteome</keyword>
<organism evidence="1 2">
    <name type="scientific">Drosophila suzukii</name>
    <name type="common">Spotted-wing drosophila fruit fly</name>
    <dbReference type="NCBI Taxonomy" id="28584"/>
    <lineage>
        <taxon>Eukaryota</taxon>
        <taxon>Metazoa</taxon>
        <taxon>Ecdysozoa</taxon>
        <taxon>Arthropoda</taxon>
        <taxon>Hexapoda</taxon>
        <taxon>Insecta</taxon>
        <taxon>Pterygota</taxon>
        <taxon>Neoptera</taxon>
        <taxon>Endopterygota</taxon>
        <taxon>Diptera</taxon>
        <taxon>Brachycera</taxon>
        <taxon>Muscomorpha</taxon>
        <taxon>Ephydroidea</taxon>
        <taxon>Drosophilidae</taxon>
        <taxon>Drosophila</taxon>
        <taxon>Sophophora</taxon>
    </lineage>
</organism>
<evidence type="ECO:0008006" key="3">
    <source>
        <dbReference type="Google" id="ProtNLM"/>
    </source>
</evidence>
<name>A0AB39ZA35_DROSZ</name>
<evidence type="ECO:0000313" key="2">
    <source>
        <dbReference type="RefSeq" id="XP_016930873.4"/>
    </source>
</evidence>
<protein>
    <recommendedName>
        <fullName evidence="3">F-box domain-containing protein</fullName>
    </recommendedName>
</protein>
<dbReference type="InterPro" id="IPR032675">
    <property type="entry name" value="LRR_dom_sf"/>
</dbReference>
<dbReference type="SUPFAM" id="SSF52047">
    <property type="entry name" value="RNI-like"/>
    <property type="match status" value="1"/>
</dbReference>
<sequence>MENPRTIADLPLEILDLIFKYLIYLKYKVNLSQAHEKLGKAFAFHCRNAFRKLAPSTKLTPELWVFVIQECGSEVEELFYNGLSTGLYWNDLIAQAVVKHCPNLRSLSTCVHRSDVKSIQSFLVKMKSSLISVTFDQRESFPQEILKTVSEITQLKILSFKGNVDEDVYHIRNLVALEKLAIENQYYLRKTSVDLLKICAPLRKLRDLTASNIKIVSSEEPYSEMWVALKSLSLIRCELSIELPDCPELTYLDIESLKCRTEGYVLRYILKNGANLKTLYESCDPPINADDFLQLLRGCPKLRYFYTPMEYIKLYSTYVSTIVEILEDNGVTREDPLELVISRRIKWKWFRRLLLRTPNAELIELYEGGT</sequence>
<accession>A0AB39ZA35</accession>
<dbReference type="RefSeq" id="XP_016930873.4">
    <property type="nucleotide sequence ID" value="XM_017075384.4"/>
</dbReference>
<gene>
    <name evidence="2" type="primary">LOC108010507</name>
</gene>
<dbReference type="Gene3D" id="3.80.10.10">
    <property type="entry name" value="Ribonuclease Inhibitor"/>
    <property type="match status" value="1"/>
</dbReference>
<dbReference type="Proteomes" id="UP001652628">
    <property type="component" value="Chromosome 3"/>
</dbReference>
<reference evidence="2" key="1">
    <citation type="submission" date="2025-08" db="UniProtKB">
        <authorList>
            <consortium name="RefSeq"/>
        </authorList>
    </citation>
    <scope>IDENTIFICATION</scope>
</reference>
<proteinExistence type="predicted"/>